<dbReference type="EMBL" id="VJVV01000004">
    <property type="protein sequence ID" value="TRO82329.1"/>
    <property type="molecule type" value="Genomic_DNA"/>
</dbReference>
<dbReference type="PANTHER" id="PTHR35271">
    <property type="entry name" value="ABC TRANSPORTER, SUBSTRATE-BINDING LIPOPROTEIN-RELATED"/>
    <property type="match status" value="1"/>
</dbReference>
<sequence length="311" mass="34387">MCENKSRLFILPLLLLLTLLPWLTPPADAWGASRIAVLYPEVREPYLSVFSTIIRGIESQGERQILPYPLPENFDSVHIEKWLDARRPDAVIALGSRGFQMAEVLKGKLPVVVGAVLLAPNGLPGISLAADPLILFATLKELVPGTRRVFVVYQPEESAWLVERARGAARAQGLELHARPAADLRAAVTTYRDLVEKSLGERDAVWLTMDSVSANDRAVLPMLLEAAWKKEFVLFSSKPGHAKQGVLFSQYPDNHRLGRQLGTLAEGIRAGHGADLTPSRELETAVNLRTAAHLGLNFRAEQKDRFHLTFP</sequence>
<organism evidence="1 2">
    <name type="scientific">Trichloromonas acetexigens</name>
    <dbReference type="NCBI Taxonomy" id="38815"/>
    <lineage>
        <taxon>Bacteria</taxon>
        <taxon>Pseudomonadati</taxon>
        <taxon>Thermodesulfobacteriota</taxon>
        <taxon>Desulfuromonadia</taxon>
        <taxon>Desulfuromonadales</taxon>
        <taxon>Trichloromonadaceae</taxon>
        <taxon>Trichloromonas</taxon>
    </lineage>
</organism>
<gene>
    <name evidence="1" type="ORF">FL622_07055</name>
</gene>
<accession>A0A550JGI9</accession>
<keyword evidence="2" id="KW-1185">Reference proteome</keyword>
<comment type="caution">
    <text evidence="1">The sequence shown here is derived from an EMBL/GenBank/DDBJ whole genome shotgun (WGS) entry which is preliminary data.</text>
</comment>
<dbReference type="OrthoDB" id="6381346at2"/>
<protein>
    <submittedName>
        <fullName evidence="1">ABC transporter substrate-binding protein</fullName>
    </submittedName>
</protein>
<dbReference type="RefSeq" id="WP_092057378.1">
    <property type="nucleotide sequence ID" value="NZ_FOJJ01000034.1"/>
</dbReference>
<dbReference type="Proteomes" id="UP000317155">
    <property type="component" value="Unassembled WGS sequence"/>
</dbReference>
<dbReference type="Gene3D" id="3.40.50.2300">
    <property type="match status" value="1"/>
</dbReference>
<name>A0A550JGI9_9BACT</name>
<evidence type="ECO:0000313" key="2">
    <source>
        <dbReference type="Proteomes" id="UP000317155"/>
    </source>
</evidence>
<dbReference type="AlphaFoldDB" id="A0A550JGI9"/>
<dbReference type="PANTHER" id="PTHR35271:SF1">
    <property type="entry name" value="ABC TRANSPORTER, SUBSTRATE-BINDING LIPOPROTEIN"/>
    <property type="match status" value="1"/>
</dbReference>
<proteinExistence type="predicted"/>
<evidence type="ECO:0000313" key="1">
    <source>
        <dbReference type="EMBL" id="TRO82329.1"/>
    </source>
</evidence>
<dbReference type="Pfam" id="PF04392">
    <property type="entry name" value="ABC_sub_bind"/>
    <property type="match status" value="1"/>
</dbReference>
<dbReference type="InterPro" id="IPR007487">
    <property type="entry name" value="ABC_transpt-TYRBP-like"/>
</dbReference>
<reference evidence="1 2" key="1">
    <citation type="submission" date="2019-07" db="EMBL/GenBank/DDBJ databases">
        <title>Insights of Desulfuromonas acetexigens electromicrobiology.</title>
        <authorList>
            <person name="Katuri K."/>
            <person name="Sapireddy V."/>
            <person name="Shaw D.R."/>
            <person name="Saikaly P."/>
        </authorList>
    </citation>
    <scope>NUCLEOTIDE SEQUENCE [LARGE SCALE GENOMIC DNA]</scope>
    <source>
        <strain evidence="1 2">2873</strain>
    </source>
</reference>